<organism evidence="3 4">
    <name type="scientific">Pyronema omphalodes (strain CBS 100304)</name>
    <name type="common">Pyronema confluens</name>
    <dbReference type="NCBI Taxonomy" id="1076935"/>
    <lineage>
        <taxon>Eukaryota</taxon>
        <taxon>Fungi</taxon>
        <taxon>Dikarya</taxon>
        <taxon>Ascomycota</taxon>
        <taxon>Pezizomycotina</taxon>
        <taxon>Pezizomycetes</taxon>
        <taxon>Pezizales</taxon>
        <taxon>Pyronemataceae</taxon>
        <taxon>Pyronema</taxon>
    </lineage>
</organism>
<sequence length="235" mass="25958">MRFSALSLSLLSLALGTLADNYIRPNYLYTLSQSTPDKAPGTGYTGQAKRSWWDSNDEIVTIAGFDIPSTTNCCRMEFHLPPKSKGWPFTVTGKTPILEYRLLTIPGTRNPQPVSADVTWNTKPDAKQSSLSGWIFLKNPPSENDNEGFATLGQSMPGSFEGNCKDYAGKRVFIQIKIADVAMPDGGPRPENWKTPSVGSGWWLRNVQLKKLRKGMITTMSMGMSTGSMKGIRLR</sequence>
<dbReference type="Proteomes" id="UP000018144">
    <property type="component" value="Unassembled WGS sequence"/>
</dbReference>
<name>U4LXD0_PYROM</name>
<evidence type="ECO:0000313" key="4">
    <source>
        <dbReference type="Proteomes" id="UP000018144"/>
    </source>
</evidence>
<feature type="chain" id="PRO_5004652727" description="Ubiquitin 3 binding protein But2 C-terminal domain-containing protein" evidence="1">
    <location>
        <begin position="20"/>
        <end position="235"/>
    </location>
</feature>
<proteinExistence type="predicted"/>
<feature type="domain" description="Ubiquitin 3 binding protein But2 C-terminal" evidence="2">
    <location>
        <begin position="25"/>
        <end position="129"/>
    </location>
</feature>
<gene>
    <name evidence="3" type="ORF">PCON_03570</name>
</gene>
<keyword evidence="1" id="KW-0732">Signal</keyword>
<protein>
    <recommendedName>
        <fullName evidence="2">Ubiquitin 3 binding protein But2 C-terminal domain-containing protein</fullName>
    </recommendedName>
</protein>
<dbReference type="AlphaFoldDB" id="U4LXD0"/>
<feature type="signal peptide" evidence="1">
    <location>
        <begin position="1"/>
        <end position="19"/>
    </location>
</feature>
<dbReference type="InterPro" id="IPR018620">
    <property type="entry name" value="Ubiquitin3-bd_protein_But2_C"/>
</dbReference>
<keyword evidence="4" id="KW-1185">Reference proteome</keyword>
<reference evidence="3 4" key="1">
    <citation type="journal article" date="2013" name="PLoS Genet.">
        <title>The genome and development-dependent transcriptomes of Pyronema confluens: a window into fungal evolution.</title>
        <authorList>
            <person name="Traeger S."/>
            <person name="Altegoer F."/>
            <person name="Freitag M."/>
            <person name="Gabaldon T."/>
            <person name="Kempken F."/>
            <person name="Kumar A."/>
            <person name="Marcet-Houben M."/>
            <person name="Poggeler S."/>
            <person name="Stajich J.E."/>
            <person name="Nowrousian M."/>
        </authorList>
    </citation>
    <scope>NUCLEOTIDE SEQUENCE [LARGE SCALE GENOMIC DNA]</scope>
    <source>
        <strain evidence="4">CBS 100304</strain>
        <tissue evidence="3">Vegetative mycelium</tissue>
    </source>
</reference>
<evidence type="ECO:0000256" key="1">
    <source>
        <dbReference type="SAM" id="SignalP"/>
    </source>
</evidence>
<evidence type="ECO:0000313" key="3">
    <source>
        <dbReference type="EMBL" id="CCX34358.1"/>
    </source>
</evidence>
<dbReference type="Pfam" id="PF09792">
    <property type="entry name" value="But2"/>
    <property type="match status" value="1"/>
</dbReference>
<evidence type="ECO:0000259" key="2">
    <source>
        <dbReference type="Pfam" id="PF09792"/>
    </source>
</evidence>
<dbReference type="EMBL" id="HF936526">
    <property type="protein sequence ID" value="CCX34358.1"/>
    <property type="molecule type" value="Genomic_DNA"/>
</dbReference>
<accession>U4LXD0</accession>